<proteinExistence type="predicted"/>
<dbReference type="AlphaFoldDB" id="A0A0F5HP65"/>
<reference evidence="1" key="1">
    <citation type="submission" date="2015-02" db="EMBL/GenBank/DDBJ databases">
        <title>Genome Assembly of Bacillaceae bacterium MTCC 8252.</title>
        <authorList>
            <person name="Verma A."/>
            <person name="Khatri I."/>
            <person name="Mual P."/>
            <person name="Subramanian S."/>
            <person name="Krishnamurthi S."/>
        </authorList>
    </citation>
    <scope>NUCLEOTIDE SEQUENCE [LARGE SCALE GENOMIC DNA]</scope>
    <source>
        <strain evidence="1">MTCC 8252</strain>
    </source>
</reference>
<dbReference type="Proteomes" id="UP000031563">
    <property type="component" value="Unassembled WGS sequence"/>
</dbReference>
<gene>
    <name evidence="1" type="ORF">QY95_03573</name>
</gene>
<organism evidence="1 2">
    <name type="scientific">Bacillus thermotolerans</name>
    <name type="common">Quasibacillus thermotolerans</name>
    <dbReference type="NCBI Taxonomy" id="1221996"/>
    <lineage>
        <taxon>Bacteria</taxon>
        <taxon>Bacillati</taxon>
        <taxon>Bacillota</taxon>
        <taxon>Bacilli</taxon>
        <taxon>Bacillales</taxon>
        <taxon>Bacillaceae</taxon>
        <taxon>Bacillus</taxon>
    </lineage>
</organism>
<protein>
    <submittedName>
        <fullName evidence="1">Uncharacterized protein</fullName>
    </submittedName>
</protein>
<comment type="caution">
    <text evidence="1">The sequence shown here is derived from an EMBL/GenBank/DDBJ whole genome shotgun (WGS) entry which is preliminary data.</text>
</comment>
<sequence>MIHDGFHSFSSEFLRIEILSLLYPSIYIEYNTLNDRFTGKIQNNLAGNLLT</sequence>
<keyword evidence="2" id="KW-1185">Reference proteome</keyword>
<evidence type="ECO:0000313" key="1">
    <source>
        <dbReference type="EMBL" id="KKB35169.1"/>
    </source>
</evidence>
<accession>A0A0F5HP65</accession>
<dbReference type="EMBL" id="JWIR02000075">
    <property type="protein sequence ID" value="KKB35169.1"/>
    <property type="molecule type" value="Genomic_DNA"/>
</dbReference>
<name>A0A0F5HP65_BACTR</name>
<evidence type="ECO:0000313" key="2">
    <source>
        <dbReference type="Proteomes" id="UP000031563"/>
    </source>
</evidence>
<dbReference type="STRING" id="1221996.QY95_03573"/>